<evidence type="ECO:0000313" key="3">
    <source>
        <dbReference type="Proteomes" id="UP000195331"/>
    </source>
</evidence>
<dbReference type="AlphaFoldDB" id="A0A1Y0BZD0"/>
<reference evidence="2 3" key="1">
    <citation type="submission" date="2017-04" db="EMBL/GenBank/DDBJ databases">
        <title>Whole Genome Sequence of 1,4-Dioxane Degrading Bacterium Mycobacterium dioxanotrophicus PH-06.</title>
        <authorList>
            <person name="He Y."/>
        </authorList>
    </citation>
    <scope>NUCLEOTIDE SEQUENCE [LARGE SCALE GENOMIC DNA]</scope>
    <source>
        <strain evidence="2 3">PH-06</strain>
    </source>
</reference>
<keyword evidence="3" id="KW-1185">Reference proteome</keyword>
<evidence type="ECO:0000256" key="1">
    <source>
        <dbReference type="SAM" id="Phobius"/>
    </source>
</evidence>
<protein>
    <submittedName>
        <fullName evidence="2">Uncharacterized protein</fullName>
    </submittedName>
</protein>
<keyword evidence="1" id="KW-1133">Transmembrane helix</keyword>
<evidence type="ECO:0000313" key="2">
    <source>
        <dbReference type="EMBL" id="ART68226.1"/>
    </source>
</evidence>
<dbReference type="EMBL" id="CP020809">
    <property type="protein sequence ID" value="ART68226.1"/>
    <property type="molecule type" value="Genomic_DNA"/>
</dbReference>
<dbReference type="KEGG" id="mdx:BTO20_06180"/>
<dbReference type="RefSeq" id="WP_087074268.1">
    <property type="nucleotide sequence ID" value="NZ_CP020809.1"/>
</dbReference>
<organism evidence="2 3">
    <name type="scientific">Mycobacterium dioxanotrophicus</name>
    <dbReference type="NCBI Taxonomy" id="482462"/>
    <lineage>
        <taxon>Bacteria</taxon>
        <taxon>Bacillati</taxon>
        <taxon>Actinomycetota</taxon>
        <taxon>Actinomycetes</taxon>
        <taxon>Mycobacteriales</taxon>
        <taxon>Mycobacteriaceae</taxon>
        <taxon>Mycobacterium</taxon>
    </lineage>
</organism>
<keyword evidence="1" id="KW-0812">Transmembrane</keyword>
<name>A0A1Y0BZD0_9MYCO</name>
<proteinExistence type="predicted"/>
<gene>
    <name evidence="2" type="ORF">BTO20_06180</name>
</gene>
<feature type="transmembrane region" description="Helical" evidence="1">
    <location>
        <begin position="37"/>
        <end position="56"/>
    </location>
</feature>
<accession>A0A1Y0BZD0</accession>
<dbReference type="Proteomes" id="UP000195331">
    <property type="component" value="Chromosome"/>
</dbReference>
<sequence>MSTFRFIASIIGFALLTLAILAGLAYAFAPAFPGPLLWIAVTPGALLLGLTTTAALDDPIGL</sequence>
<keyword evidence="1" id="KW-0472">Membrane</keyword>